<keyword evidence="3" id="KW-1185">Reference proteome</keyword>
<evidence type="ECO:0000256" key="1">
    <source>
        <dbReference type="SAM" id="SignalP"/>
    </source>
</evidence>
<name>A0A0C9RPT7_9HYME</name>
<dbReference type="OrthoDB" id="7679971at2759"/>
<feature type="chain" id="PRO_5044541780" evidence="1">
    <location>
        <begin position="22"/>
        <end position="193"/>
    </location>
</feature>
<feature type="signal peptide" evidence="1">
    <location>
        <begin position="1"/>
        <end position="21"/>
    </location>
</feature>
<dbReference type="AlphaFoldDB" id="A0A0C9RPT7"/>
<organism evidence="2">
    <name type="scientific">Fopius arisanus</name>
    <dbReference type="NCBI Taxonomy" id="64838"/>
    <lineage>
        <taxon>Eukaryota</taxon>
        <taxon>Metazoa</taxon>
        <taxon>Ecdysozoa</taxon>
        <taxon>Arthropoda</taxon>
        <taxon>Hexapoda</taxon>
        <taxon>Insecta</taxon>
        <taxon>Pterygota</taxon>
        <taxon>Neoptera</taxon>
        <taxon>Endopterygota</taxon>
        <taxon>Hymenoptera</taxon>
        <taxon>Apocrita</taxon>
        <taxon>Ichneumonoidea</taxon>
        <taxon>Braconidae</taxon>
        <taxon>Opiinae</taxon>
        <taxon>Fopius</taxon>
    </lineage>
</organism>
<accession>A0A0C9RPT7</accession>
<reference evidence="2" key="1">
    <citation type="submission" date="2015-01" db="EMBL/GenBank/DDBJ databases">
        <title>Transcriptome Assembly of Fopius arisanus.</title>
        <authorList>
            <person name="Geib S."/>
        </authorList>
    </citation>
    <scope>NUCLEOTIDE SEQUENCE</scope>
</reference>
<reference evidence="4" key="2">
    <citation type="submission" date="2025-04" db="UniProtKB">
        <authorList>
            <consortium name="RefSeq"/>
        </authorList>
    </citation>
    <scope>IDENTIFICATION</scope>
    <source>
        <strain evidence="4">USDA-PBARC FA_bdor</strain>
        <tissue evidence="4">Whole organism</tissue>
    </source>
</reference>
<evidence type="ECO:0000313" key="3">
    <source>
        <dbReference type="Proteomes" id="UP000694866"/>
    </source>
</evidence>
<dbReference type="KEGG" id="fas:105268507"/>
<dbReference type="RefSeq" id="XP_011306423.1">
    <property type="nucleotide sequence ID" value="XM_011308121.1"/>
</dbReference>
<dbReference type="EMBL" id="GBYB01009196">
    <property type="protein sequence ID" value="JAG78963.1"/>
    <property type="molecule type" value="Transcribed_RNA"/>
</dbReference>
<evidence type="ECO:0000313" key="4">
    <source>
        <dbReference type="RefSeq" id="XP_011306423.1"/>
    </source>
</evidence>
<evidence type="ECO:0000313" key="2">
    <source>
        <dbReference type="EMBL" id="JAG78963.1"/>
    </source>
</evidence>
<keyword evidence="1" id="KW-0732">Signal</keyword>
<gene>
    <name evidence="2" type="primary">UL36</name>
    <name evidence="4" type="synonym">LOC105268507</name>
    <name evidence="2" type="ORF">g.40462</name>
</gene>
<sequence length="193" mass="21972">MNFSGCAVFFIFFIFQIDSEASPQITKFAPVEDWIAFKRRTSDIKPLDKFLGKLRATYDFVFHKPENVSDLAKILPSDEPRVPYTEPYKFILSNSQENSENKKVATDSPVYVELLADEMSRTESSISRVSTDWGDEGVVEPLSELELLSDNEDNIDGSVERVYPRPSFQLPTAIATAFLRWLSSIIGFIHGRF</sequence>
<protein>
    <submittedName>
        <fullName evidence="2">UL36 protein</fullName>
    </submittedName>
</protein>
<dbReference type="GeneID" id="105268507"/>
<dbReference type="Proteomes" id="UP000694866">
    <property type="component" value="Unplaced"/>
</dbReference>
<accession>A0A9R1TC94</accession>
<proteinExistence type="predicted"/>